<dbReference type="InterPro" id="IPR045339">
    <property type="entry name" value="DUF6534"/>
</dbReference>
<dbReference type="Proteomes" id="UP000027265">
    <property type="component" value="Unassembled WGS sequence"/>
</dbReference>
<reference evidence="5" key="1">
    <citation type="journal article" date="2014" name="Proc. Natl. Acad. Sci. U.S.A.">
        <title>Extensive sampling of basidiomycete genomes demonstrates inadequacy of the white-rot/brown-rot paradigm for wood decay fungi.</title>
        <authorList>
            <person name="Riley R."/>
            <person name="Salamov A.A."/>
            <person name="Brown D.W."/>
            <person name="Nagy L.G."/>
            <person name="Floudas D."/>
            <person name="Held B.W."/>
            <person name="Levasseur A."/>
            <person name="Lombard V."/>
            <person name="Morin E."/>
            <person name="Otillar R."/>
            <person name="Lindquist E.A."/>
            <person name="Sun H."/>
            <person name="LaButti K.M."/>
            <person name="Schmutz J."/>
            <person name="Jabbour D."/>
            <person name="Luo H."/>
            <person name="Baker S.E."/>
            <person name="Pisabarro A.G."/>
            <person name="Walton J.D."/>
            <person name="Blanchette R.A."/>
            <person name="Henrissat B."/>
            <person name="Martin F."/>
            <person name="Cullen D."/>
            <person name="Hibbett D.S."/>
            <person name="Grigoriev I.V."/>
        </authorList>
    </citation>
    <scope>NUCLEOTIDE SEQUENCE [LARGE SCALE GENOMIC DNA]</scope>
    <source>
        <strain evidence="5">MUCL 33604</strain>
    </source>
</reference>
<feature type="region of interest" description="Disordered" evidence="1">
    <location>
        <begin position="191"/>
        <end position="222"/>
    </location>
</feature>
<sequence>MVSLTWDEKISSMVTMWMACPVQSFWIWRCWVLTGKSWFTMVPLVSLLLGTVATSIFITDVTLALNFTSFNSHPGPSPALSVFSPYVINVAFGAVLDLSVTSILLVVLLRSRRNIFTRRFRRTFRRLVIISWEAGVPPCVCAVATLAIYLISRNQSFWNLFTQAILGKFYVMSLFITLNGRADLRTMGCPSLPPPAPHDIPENQPAADFPHHSENGQDPHMAPFQHEQVTTNPRNPQIPGSVTLQISIVGR</sequence>
<evidence type="ECO:0000256" key="1">
    <source>
        <dbReference type="SAM" id="MobiDB-lite"/>
    </source>
</evidence>
<accession>A0A067Q198</accession>
<evidence type="ECO:0000256" key="2">
    <source>
        <dbReference type="SAM" id="Phobius"/>
    </source>
</evidence>
<keyword evidence="2" id="KW-0472">Membrane</keyword>
<dbReference type="PANTHER" id="PTHR40465:SF1">
    <property type="entry name" value="DUF6534 DOMAIN-CONTAINING PROTEIN"/>
    <property type="match status" value="1"/>
</dbReference>
<keyword evidence="5" id="KW-1185">Reference proteome</keyword>
<feature type="transmembrane region" description="Helical" evidence="2">
    <location>
        <begin position="157"/>
        <end position="178"/>
    </location>
</feature>
<feature type="domain" description="DUF6534" evidence="3">
    <location>
        <begin position="94"/>
        <end position="182"/>
    </location>
</feature>
<dbReference type="OrthoDB" id="3155837at2759"/>
<dbReference type="STRING" id="933084.A0A067Q198"/>
<name>A0A067Q198_9AGAM</name>
<dbReference type="HOGENOM" id="CLU_1107271_0_0_1"/>
<proteinExistence type="predicted"/>
<gene>
    <name evidence="4" type="ORF">JAAARDRAFT_70207</name>
</gene>
<evidence type="ECO:0000313" key="4">
    <source>
        <dbReference type="EMBL" id="KDQ57277.1"/>
    </source>
</evidence>
<feature type="transmembrane region" description="Helical" evidence="2">
    <location>
        <begin position="86"/>
        <end position="109"/>
    </location>
</feature>
<feature type="transmembrane region" description="Helical" evidence="2">
    <location>
        <begin position="130"/>
        <end position="151"/>
    </location>
</feature>
<keyword evidence="2" id="KW-0812">Transmembrane</keyword>
<dbReference type="AlphaFoldDB" id="A0A067Q198"/>
<dbReference type="EMBL" id="KL197720">
    <property type="protein sequence ID" value="KDQ57277.1"/>
    <property type="molecule type" value="Genomic_DNA"/>
</dbReference>
<organism evidence="4 5">
    <name type="scientific">Jaapia argillacea MUCL 33604</name>
    <dbReference type="NCBI Taxonomy" id="933084"/>
    <lineage>
        <taxon>Eukaryota</taxon>
        <taxon>Fungi</taxon>
        <taxon>Dikarya</taxon>
        <taxon>Basidiomycota</taxon>
        <taxon>Agaricomycotina</taxon>
        <taxon>Agaricomycetes</taxon>
        <taxon>Agaricomycetidae</taxon>
        <taxon>Jaapiales</taxon>
        <taxon>Jaapiaceae</taxon>
        <taxon>Jaapia</taxon>
    </lineage>
</organism>
<protein>
    <recommendedName>
        <fullName evidence="3">DUF6534 domain-containing protein</fullName>
    </recommendedName>
</protein>
<evidence type="ECO:0000313" key="5">
    <source>
        <dbReference type="Proteomes" id="UP000027265"/>
    </source>
</evidence>
<dbReference type="PANTHER" id="PTHR40465">
    <property type="entry name" value="CHROMOSOME 1, WHOLE GENOME SHOTGUN SEQUENCE"/>
    <property type="match status" value="1"/>
</dbReference>
<feature type="transmembrane region" description="Helical" evidence="2">
    <location>
        <begin position="12"/>
        <end position="32"/>
    </location>
</feature>
<evidence type="ECO:0000259" key="3">
    <source>
        <dbReference type="Pfam" id="PF20152"/>
    </source>
</evidence>
<dbReference type="Pfam" id="PF20152">
    <property type="entry name" value="DUF6534"/>
    <property type="match status" value="1"/>
</dbReference>
<feature type="transmembrane region" description="Helical" evidence="2">
    <location>
        <begin position="44"/>
        <end position="66"/>
    </location>
</feature>
<keyword evidence="2" id="KW-1133">Transmembrane helix</keyword>
<dbReference type="InParanoid" id="A0A067Q198"/>